<dbReference type="InterPro" id="IPR036928">
    <property type="entry name" value="AS_sf"/>
</dbReference>
<dbReference type="AlphaFoldDB" id="A0A3N0GUC8"/>
<dbReference type="GO" id="GO:0005524">
    <property type="term" value="F:ATP binding"/>
    <property type="evidence" value="ECO:0007669"/>
    <property type="project" value="UniProtKB-KW"/>
</dbReference>
<dbReference type="InterPro" id="IPR000120">
    <property type="entry name" value="Amidase"/>
</dbReference>
<comment type="similarity">
    <text evidence="1 8">Belongs to the amidase family. GatA subfamily.</text>
</comment>
<evidence type="ECO:0000256" key="3">
    <source>
        <dbReference type="ARBA" id="ARBA00022741"/>
    </source>
</evidence>
<comment type="catalytic activity">
    <reaction evidence="7 8">
        <text>L-glutamyl-tRNA(Gln) + L-glutamine + ATP + H2O = L-glutaminyl-tRNA(Gln) + L-glutamate + ADP + phosphate + H(+)</text>
        <dbReference type="Rhea" id="RHEA:17521"/>
        <dbReference type="Rhea" id="RHEA-COMP:9681"/>
        <dbReference type="Rhea" id="RHEA-COMP:9684"/>
        <dbReference type="ChEBI" id="CHEBI:15377"/>
        <dbReference type="ChEBI" id="CHEBI:15378"/>
        <dbReference type="ChEBI" id="CHEBI:29985"/>
        <dbReference type="ChEBI" id="CHEBI:30616"/>
        <dbReference type="ChEBI" id="CHEBI:43474"/>
        <dbReference type="ChEBI" id="CHEBI:58359"/>
        <dbReference type="ChEBI" id="CHEBI:78520"/>
        <dbReference type="ChEBI" id="CHEBI:78521"/>
        <dbReference type="ChEBI" id="CHEBI:456216"/>
        <dbReference type="EC" id="6.3.5.7"/>
    </reaction>
</comment>
<dbReference type="Proteomes" id="UP000279994">
    <property type="component" value="Unassembled WGS sequence"/>
</dbReference>
<accession>A0A3N0GUC8</accession>
<dbReference type="PROSITE" id="PS00571">
    <property type="entry name" value="AMIDASES"/>
    <property type="match status" value="1"/>
</dbReference>
<evidence type="ECO:0000256" key="6">
    <source>
        <dbReference type="ARBA" id="ARBA00025295"/>
    </source>
</evidence>
<dbReference type="Pfam" id="PF01425">
    <property type="entry name" value="Amidase"/>
    <property type="match status" value="1"/>
</dbReference>
<evidence type="ECO:0000313" key="11">
    <source>
        <dbReference type="Proteomes" id="UP000279994"/>
    </source>
</evidence>
<evidence type="ECO:0000256" key="4">
    <source>
        <dbReference type="ARBA" id="ARBA00022840"/>
    </source>
</evidence>
<evidence type="ECO:0000256" key="2">
    <source>
        <dbReference type="ARBA" id="ARBA00022598"/>
    </source>
</evidence>
<feature type="active site" description="Charge relay system" evidence="8">
    <location>
        <position position="82"/>
    </location>
</feature>
<comment type="subunit">
    <text evidence="8">Heterotrimer of A, B and C subunits.</text>
</comment>
<evidence type="ECO:0000313" key="10">
    <source>
        <dbReference type="EMBL" id="RNM15730.1"/>
    </source>
</evidence>
<dbReference type="HAMAP" id="MF_00120">
    <property type="entry name" value="GatA"/>
    <property type="match status" value="1"/>
</dbReference>
<comment type="function">
    <text evidence="6 8">Allows the formation of correctly charged Gln-tRNA(Gln) through the transamidation of misacylated Glu-tRNA(Gln) in organisms which lack glutaminyl-tRNA synthetase. The reaction takes place in the presence of glutamine and ATP through an activated gamma-phospho-Glu-tRNA(Gln).</text>
</comment>
<dbReference type="PANTHER" id="PTHR11895">
    <property type="entry name" value="TRANSAMIDASE"/>
    <property type="match status" value="1"/>
</dbReference>
<evidence type="ECO:0000259" key="9">
    <source>
        <dbReference type="Pfam" id="PF01425"/>
    </source>
</evidence>
<dbReference type="OrthoDB" id="9811471at2"/>
<dbReference type="InterPro" id="IPR023631">
    <property type="entry name" value="Amidase_dom"/>
</dbReference>
<keyword evidence="5 8" id="KW-0648">Protein biosynthesis</keyword>
<reference evidence="10 11" key="1">
    <citation type="submission" date="2018-11" db="EMBL/GenBank/DDBJ databases">
        <authorList>
            <person name="Li F."/>
        </authorList>
    </citation>
    <scope>NUCLEOTIDE SEQUENCE [LARGE SCALE GENOMIC DNA]</scope>
    <source>
        <strain evidence="10 11">Gsoil 818</strain>
    </source>
</reference>
<dbReference type="EC" id="6.3.5.7" evidence="8"/>
<dbReference type="EMBL" id="RJSF01000019">
    <property type="protein sequence ID" value="RNM15730.1"/>
    <property type="molecule type" value="Genomic_DNA"/>
</dbReference>
<evidence type="ECO:0000256" key="7">
    <source>
        <dbReference type="ARBA" id="ARBA00047407"/>
    </source>
</evidence>
<protein>
    <recommendedName>
        <fullName evidence="8">Glutamyl-tRNA(Gln) amidotransferase subunit A</fullName>
        <shortName evidence="8">Glu-ADT subunit A</shortName>
        <ecNumber evidence="8">6.3.5.7</ecNumber>
    </recommendedName>
</protein>
<keyword evidence="2 8" id="KW-0436">Ligase</keyword>
<keyword evidence="3 8" id="KW-0547">Nucleotide-binding</keyword>
<organism evidence="10 11">
    <name type="scientific">Nocardioides pocheonensis</name>
    <dbReference type="NCBI Taxonomy" id="661485"/>
    <lineage>
        <taxon>Bacteria</taxon>
        <taxon>Bacillati</taxon>
        <taxon>Actinomycetota</taxon>
        <taxon>Actinomycetes</taxon>
        <taxon>Propionibacteriales</taxon>
        <taxon>Nocardioidaceae</taxon>
        <taxon>Nocardioides</taxon>
    </lineage>
</organism>
<dbReference type="GO" id="GO:0050567">
    <property type="term" value="F:glutaminyl-tRNA synthase (glutamine-hydrolyzing) activity"/>
    <property type="evidence" value="ECO:0007669"/>
    <property type="project" value="UniProtKB-UniRule"/>
</dbReference>
<sequence>MSAADLLRRSAAELADALASGETTSVELTRASLDRIADVDGAVHAFLHVDAEGALAQAAASDARRAAGAPASALDGVPIAVKDVLATEGLPTTCGSRILEGWVPPYDATVVARLRAAGLPILGKTNMDEFAMGSSTEHSAYGPTHNPWDLDRIPGGSGGGSAAAVASFEAPLALGTDTGGSIRQPGAVTGTVGVKPTYGGVSRYGLVAMANSLDQVGPVTRTVLDSALLHEVIGGHDPLDSTSIDQPLPDLVAAARLGASGDMSGVRIGVIRELGGEGYQAGVQQRFDEAVRLLVAAGAEVVEVSCPSFVHALAAYYLIMPSEASSNLARFDAMRYGLRVIPEGVENPSAEEVMRATRDAGFGDEVKRRIILGTYALSSGYYDAYYGQAQKVRTLISRDFEAAFAQADVLVSPTAPTTAFRIGEKLDDPVAMYLNDIATIPANLAGVPGLSLPAGLAPEDGLPVGFQVLAPALADERLYRVGAALESLLEKEWGGPLLDRAPALEGARR</sequence>
<comment type="caution">
    <text evidence="10">The sequence shown here is derived from an EMBL/GenBank/DDBJ whole genome shotgun (WGS) entry which is preliminary data.</text>
</comment>
<dbReference type="Gene3D" id="3.90.1300.10">
    <property type="entry name" value="Amidase signature (AS) domain"/>
    <property type="match status" value="1"/>
</dbReference>
<keyword evidence="10" id="KW-0808">Transferase</keyword>
<dbReference type="NCBIfam" id="TIGR00132">
    <property type="entry name" value="gatA"/>
    <property type="match status" value="1"/>
</dbReference>
<dbReference type="InterPro" id="IPR020556">
    <property type="entry name" value="Amidase_CS"/>
</dbReference>
<dbReference type="GO" id="GO:0030956">
    <property type="term" value="C:glutamyl-tRNA(Gln) amidotransferase complex"/>
    <property type="evidence" value="ECO:0007669"/>
    <property type="project" value="InterPro"/>
</dbReference>
<gene>
    <name evidence="8 10" type="primary">gatA</name>
    <name evidence="10" type="ORF">EFL26_05960</name>
</gene>
<evidence type="ECO:0000256" key="8">
    <source>
        <dbReference type="HAMAP-Rule" id="MF_00120"/>
    </source>
</evidence>
<dbReference type="SUPFAM" id="SSF75304">
    <property type="entry name" value="Amidase signature (AS) enzymes"/>
    <property type="match status" value="1"/>
</dbReference>
<evidence type="ECO:0000256" key="1">
    <source>
        <dbReference type="ARBA" id="ARBA00008069"/>
    </source>
</evidence>
<dbReference type="InterPro" id="IPR004412">
    <property type="entry name" value="GatA"/>
</dbReference>
<proteinExistence type="inferred from homology"/>
<dbReference type="PANTHER" id="PTHR11895:SF151">
    <property type="entry name" value="GLUTAMYL-TRNA(GLN) AMIDOTRANSFERASE SUBUNIT A"/>
    <property type="match status" value="1"/>
</dbReference>
<feature type="active site" description="Acyl-ester intermediate" evidence="8">
    <location>
        <position position="181"/>
    </location>
</feature>
<keyword evidence="11" id="KW-1185">Reference proteome</keyword>
<dbReference type="RefSeq" id="WP_123221982.1">
    <property type="nucleotide sequence ID" value="NZ_RJSF01000019.1"/>
</dbReference>
<dbReference type="GO" id="GO:0016740">
    <property type="term" value="F:transferase activity"/>
    <property type="evidence" value="ECO:0007669"/>
    <property type="project" value="UniProtKB-KW"/>
</dbReference>
<feature type="active site" description="Charge relay system" evidence="8">
    <location>
        <position position="157"/>
    </location>
</feature>
<name>A0A3N0GUC8_9ACTN</name>
<keyword evidence="4 8" id="KW-0067">ATP-binding</keyword>
<feature type="domain" description="Amidase" evidence="9">
    <location>
        <begin position="27"/>
        <end position="478"/>
    </location>
</feature>
<evidence type="ECO:0000256" key="5">
    <source>
        <dbReference type="ARBA" id="ARBA00022917"/>
    </source>
</evidence>
<dbReference type="GO" id="GO:0006412">
    <property type="term" value="P:translation"/>
    <property type="evidence" value="ECO:0007669"/>
    <property type="project" value="UniProtKB-UniRule"/>
</dbReference>